<evidence type="ECO:0000256" key="2">
    <source>
        <dbReference type="ARBA" id="ARBA00023002"/>
    </source>
</evidence>
<evidence type="ECO:0000313" key="8">
    <source>
        <dbReference type="Proteomes" id="UP001108029"/>
    </source>
</evidence>
<dbReference type="Pfam" id="PF07731">
    <property type="entry name" value="Cu-oxidase_2"/>
    <property type="match status" value="1"/>
</dbReference>
<evidence type="ECO:0000313" key="7">
    <source>
        <dbReference type="EMBL" id="MCD9876759.1"/>
    </source>
</evidence>
<dbReference type="PROSITE" id="PS00080">
    <property type="entry name" value="MULTICOPPER_OXIDASE2"/>
    <property type="match status" value="1"/>
</dbReference>
<keyword evidence="1" id="KW-0479">Metal-binding</keyword>
<dbReference type="Pfam" id="PF00394">
    <property type="entry name" value="Cu-oxidase"/>
    <property type="match status" value="1"/>
</dbReference>
<dbReference type="SUPFAM" id="SSF49503">
    <property type="entry name" value="Cupredoxins"/>
    <property type="match status" value="3"/>
</dbReference>
<keyword evidence="2" id="KW-0560">Oxidoreductase</keyword>
<comment type="caution">
    <text evidence="7">The sequence shown here is derived from an EMBL/GenBank/DDBJ whole genome shotgun (WGS) entry which is preliminary data.</text>
</comment>
<dbReference type="Pfam" id="PF07732">
    <property type="entry name" value="Cu-oxidase_3"/>
    <property type="match status" value="1"/>
</dbReference>
<evidence type="ECO:0000256" key="1">
    <source>
        <dbReference type="ARBA" id="ARBA00022723"/>
    </source>
</evidence>
<reference evidence="7" key="1">
    <citation type="submission" date="2021-12" db="EMBL/GenBank/DDBJ databases">
        <authorList>
            <person name="Lee J.-H."/>
            <person name="Kim S.-B."/>
        </authorList>
    </citation>
    <scope>NUCLEOTIDE SEQUENCE</scope>
    <source>
        <strain evidence="7">NR30</strain>
    </source>
</reference>
<sequence length="558" mass="58557">MVKAEGRRLRAVRRSPITLLGVLVVGVTLLFSCFAGYGGANPNSAAGGRKSNSAVTGKPLPTTQKQAAGMVPGAALVEPPELNKATPEDLTVGLTTVEKEVMISGKKVLAETYNGSLVGPTLHVVPGQRVTLKLTNKLGTATNLHFHGMHLSPRGSADNIMLSAQPGQTLTYHLDIPANQAPGTYWYHDHEMCTRDGESMPGMQMSSAPANARCDGTESQIGAGLSGTIIVGDSRASLPPAYRGITAHTLALKDAQISGTSSIVYPDGVLEPASPTVRLVNGQYRPTLNVKAGETQLWRIANEGYAIFYDLQLDGGSFTVVGQDGNPSAAPTRVKHLLIPPGGRFDVLVTAGAPGSTWLRTLAHKTGPEGDGDSYPNTTLMKVNVQHGSGSAGSAATGGPSGMATSPQIAGPLPGSEPDLSEEPIAQSRSVALSDDGGNNFWINGKLFDMKQPTFKKPATLGTVEEWTLTNTSGHDHPFHLHIAPFQVLSVNGVAQPPADYMDTVSVPHAVNGKAGKVVIRIRFTDFTGIWMFHCHITGHEDNGMMGYVNVIAAGSTG</sequence>
<dbReference type="CDD" id="cd13853">
    <property type="entry name" value="CuRO_1_Tth-MCO_like"/>
    <property type="match status" value="1"/>
</dbReference>
<dbReference type="InterPro" id="IPR045087">
    <property type="entry name" value="Cu-oxidase_fam"/>
</dbReference>
<dbReference type="InterPro" id="IPR011706">
    <property type="entry name" value="Cu-oxidase_C"/>
</dbReference>
<name>A0A9Q3VQF4_9ACTN</name>
<evidence type="ECO:0000256" key="3">
    <source>
        <dbReference type="SAM" id="MobiDB-lite"/>
    </source>
</evidence>
<dbReference type="InterPro" id="IPR001117">
    <property type="entry name" value="Cu-oxidase_2nd"/>
</dbReference>
<dbReference type="Proteomes" id="UP001108029">
    <property type="component" value="Unassembled WGS sequence"/>
</dbReference>
<protein>
    <submittedName>
        <fullName evidence="7">Multicopper oxidase family protein</fullName>
    </submittedName>
</protein>
<accession>A0A9Q3VQF4</accession>
<evidence type="ECO:0000259" key="5">
    <source>
        <dbReference type="Pfam" id="PF07731"/>
    </source>
</evidence>
<dbReference type="EMBL" id="JAJSBI010000012">
    <property type="protein sequence ID" value="MCD9876759.1"/>
    <property type="molecule type" value="Genomic_DNA"/>
</dbReference>
<gene>
    <name evidence="7" type="ORF">LJ657_24605</name>
</gene>
<dbReference type="CDD" id="cd13900">
    <property type="entry name" value="CuRO_3_Tth-MCO_like"/>
    <property type="match status" value="1"/>
</dbReference>
<dbReference type="PANTHER" id="PTHR11709:SF518">
    <property type="entry name" value="MULTICOPPER OXIDASE"/>
    <property type="match status" value="1"/>
</dbReference>
<dbReference type="GO" id="GO:0016491">
    <property type="term" value="F:oxidoreductase activity"/>
    <property type="evidence" value="ECO:0007669"/>
    <property type="project" value="UniProtKB-KW"/>
</dbReference>
<dbReference type="InterPro" id="IPR011707">
    <property type="entry name" value="Cu-oxidase-like_N"/>
</dbReference>
<dbReference type="Gene3D" id="2.60.40.420">
    <property type="entry name" value="Cupredoxins - blue copper proteins"/>
    <property type="match status" value="3"/>
</dbReference>
<dbReference type="InterPro" id="IPR002355">
    <property type="entry name" value="Cu_oxidase_Cu_BS"/>
</dbReference>
<dbReference type="PROSITE" id="PS51257">
    <property type="entry name" value="PROKAR_LIPOPROTEIN"/>
    <property type="match status" value="1"/>
</dbReference>
<feature type="region of interest" description="Disordered" evidence="3">
    <location>
        <begin position="387"/>
        <end position="421"/>
    </location>
</feature>
<dbReference type="InterPro" id="IPR008972">
    <property type="entry name" value="Cupredoxin"/>
</dbReference>
<dbReference type="AlphaFoldDB" id="A0A9Q3VQF4"/>
<feature type="domain" description="Plastocyanin-like" evidence="4">
    <location>
        <begin position="275"/>
        <end position="361"/>
    </location>
</feature>
<proteinExistence type="predicted"/>
<dbReference type="InterPro" id="IPR033138">
    <property type="entry name" value="Cu_oxidase_CS"/>
</dbReference>
<feature type="compositionally biased region" description="Low complexity" evidence="3">
    <location>
        <begin position="388"/>
        <end position="406"/>
    </location>
</feature>
<dbReference type="PROSITE" id="PS00079">
    <property type="entry name" value="MULTICOPPER_OXIDASE1"/>
    <property type="match status" value="1"/>
</dbReference>
<keyword evidence="8" id="KW-1185">Reference proteome</keyword>
<dbReference type="PANTHER" id="PTHR11709">
    <property type="entry name" value="MULTI-COPPER OXIDASE"/>
    <property type="match status" value="1"/>
</dbReference>
<evidence type="ECO:0000259" key="4">
    <source>
        <dbReference type="Pfam" id="PF00394"/>
    </source>
</evidence>
<evidence type="ECO:0000259" key="6">
    <source>
        <dbReference type="Pfam" id="PF07732"/>
    </source>
</evidence>
<dbReference type="GO" id="GO:0005507">
    <property type="term" value="F:copper ion binding"/>
    <property type="evidence" value="ECO:0007669"/>
    <property type="project" value="InterPro"/>
</dbReference>
<organism evidence="7 8">
    <name type="scientific">Streptomyces guryensis</name>
    <dbReference type="NCBI Taxonomy" id="2886947"/>
    <lineage>
        <taxon>Bacteria</taxon>
        <taxon>Bacillati</taxon>
        <taxon>Actinomycetota</taxon>
        <taxon>Actinomycetes</taxon>
        <taxon>Kitasatosporales</taxon>
        <taxon>Streptomycetaceae</taxon>
        <taxon>Streptomyces</taxon>
    </lineage>
</organism>
<feature type="domain" description="Plastocyanin-like" evidence="6">
    <location>
        <begin position="102"/>
        <end position="201"/>
    </location>
</feature>
<dbReference type="RefSeq" id="WP_232650905.1">
    <property type="nucleotide sequence ID" value="NZ_JAJSBI010000012.1"/>
</dbReference>
<feature type="domain" description="Plastocyanin-like" evidence="5">
    <location>
        <begin position="435"/>
        <end position="551"/>
    </location>
</feature>